<dbReference type="Proteomes" id="UP000245942">
    <property type="component" value="Unassembled WGS sequence"/>
</dbReference>
<reference evidence="2 3" key="1">
    <citation type="journal article" date="2018" name="Mol. Biol. Evol.">
        <title>Broad Genomic Sampling Reveals a Smut Pathogenic Ancestry of the Fungal Clade Ustilaginomycotina.</title>
        <authorList>
            <person name="Kijpornyongpan T."/>
            <person name="Mondo S.J."/>
            <person name="Barry K."/>
            <person name="Sandor L."/>
            <person name="Lee J."/>
            <person name="Lipzen A."/>
            <person name="Pangilinan J."/>
            <person name="LaButti K."/>
            <person name="Hainaut M."/>
            <person name="Henrissat B."/>
            <person name="Grigoriev I.V."/>
            <person name="Spatafora J.W."/>
            <person name="Aime M.C."/>
        </authorList>
    </citation>
    <scope>NUCLEOTIDE SEQUENCE [LARGE SCALE GENOMIC DNA]</scope>
    <source>
        <strain evidence="2 3">MCA 4718</strain>
    </source>
</reference>
<dbReference type="GO" id="GO:0045947">
    <property type="term" value="P:negative regulation of translational initiation"/>
    <property type="evidence" value="ECO:0007669"/>
    <property type="project" value="InterPro"/>
</dbReference>
<dbReference type="OrthoDB" id="19729at2759"/>
<gene>
    <name evidence="2" type="ORF">BCV69DRAFT_299554</name>
</gene>
<evidence type="ECO:0000313" key="2">
    <source>
        <dbReference type="EMBL" id="PWN20427.1"/>
    </source>
</evidence>
<feature type="compositionally biased region" description="Polar residues" evidence="1">
    <location>
        <begin position="15"/>
        <end position="35"/>
    </location>
</feature>
<feature type="compositionally biased region" description="Low complexity" evidence="1">
    <location>
        <begin position="1"/>
        <end position="14"/>
    </location>
</feature>
<dbReference type="InterPro" id="IPR008606">
    <property type="entry name" value="EIF4EBP"/>
</dbReference>
<accession>A0A316U591</accession>
<organism evidence="2 3">
    <name type="scientific">Pseudomicrostroma glucosiphilum</name>
    <dbReference type="NCBI Taxonomy" id="1684307"/>
    <lineage>
        <taxon>Eukaryota</taxon>
        <taxon>Fungi</taxon>
        <taxon>Dikarya</taxon>
        <taxon>Basidiomycota</taxon>
        <taxon>Ustilaginomycotina</taxon>
        <taxon>Exobasidiomycetes</taxon>
        <taxon>Microstromatales</taxon>
        <taxon>Microstromatales incertae sedis</taxon>
        <taxon>Pseudomicrostroma</taxon>
    </lineage>
</organism>
<feature type="region of interest" description="Disordered" evidence="1">
    <location>
        <begin position="1"/>
        <end position="41"/>
    </location>
</feature>
<evidence type="ECO:0000256" key="1">
    <source>
        <dbReference type="SAM" id="MobiDB-lite"/>
    </source>
</evidence>
<sequence length="141" mass="14589">MSSSAGSGAISMQQKSNGRPSPSFTAQSPVQSALGTTPGGTKITYTRAELLALSTSPISTSRAAHLSTAGLPAEISRSPVERKEVLAGLNGGADEGVGSGQISMPHLSEMREHSKTGQTSLQTAPMMEKRTTADEQFVMDP</sequence>
<protein>
    <submittedName>
        <fullName evidence="2">Uncharacterized protein</fullName>
    </submittedName>
</protein>
<proteinExistence type="predicted"/>
<name>A0A316U591_9BASI</name>
<evidence type="ECO:0000313" key="3">
    <source>
        <dbReference type="Proteomes" id="UP000245942"/>
    </source>
</evidence>
<keyword evidence="3" id="KW-1185">Reference proteome</keyword>
<dbReference type="EMBL" id="KZ819328">
    <property type="protein sequence ID" value="PWN20427.1"/>
    <property type="molecule type" value="Genomic_DNA"/>
</dbReference>
<dbReference type="Pfam" id="PF05456">
    <property type="entry name" value="eIF_4EBP"/>
    <property type="match status" value="1"/>
</dbReference>
<dbReference type="AlphaFoldDB" id="A0A316U591"/>
<dbReference type="GO" id="GO:0008190">
    <property type="term" value="F:eukaryotic initiation factor 4E binding"/>
    <property type="evidence" value="ECO:0007669"/>
    <property type="project" value="InterPro"/>
</dbReference>
<dbReference type="RefSeq" id="XP_025347587.1">
    <property type="nucleotide sequence ID" value="XM_025494343.1"/>
</dbReference>
<dbReference type="GeneID" id="37016077"/>
<feature type="region of interest" description="Disordered" evidence="1">
    <location>
        <begin position="109"/>
        <end position="141"/>
    </location>
</feature>